<name>A0AAD2PU29_9STRA</name>
<dbReference type="EMBL" id="CAKOGP040001714">
    <property type="protein sequence ID" value="CAJ1946646.1"/>
    <property type="molecule type" value="Genomic_DNA"/>
</dbReference>
<reference evidence="1" key="1">
    <citation type="submission" date="2023-08" db="EMBL/GenBank/DDBJ databases">
        <authorList>
            <person name="Audoor S."/>
            <person name="Bilcke G."/>
        </authorList>
    </citation>
    <scope>NUCLEOTIDE SEQUENCE</scope>
</reference>
<proteinExistence type="predicted"/>
<protein>
    <submittedName>
        <fullName evidence="1">Uncharacterized protein</fullName>
    </submittedName>
</protein>
<dbReference type="Proteomes" id="UP001295423">
    <property type="component" value="Unassembled WGS sequence"/>
</dbReference>
<accession>A0AAD2PU29</accession>
<dbReference type="AlphaFoldDB" id="A0AAD2PU29"/>
<evidence type="ECO:0000313" key="1">
    <source>
        <dbReference type="EMBL" id="CAJ1946646.1"/>
    </source>
</evidence>
<keyword evidence="2" id="KW-1185">Reference proteome</keyword>
<organism evidence="1 2">
    <name type="scientific">Cylindrotheca closterium</name>
    <dbReference type="NCBI Taxonomy" id="2856"/>
    <lineage>
        <taxon>Eukaryota</taxon>
        <taxon>Sar</taxon>
        <taxon>Stramenopiles</taxon>
        <taxon>Ochrophyta</taxon>
        <taxon>Bacillariophyta</taxon>
        <taxon>Bacillariophyceae</taxon>
        <taxon>Bacillariophycidae</taxon>
        <taxon>Bacillariales</taxon>
        <taxon>Bacillariaceae</taxon>
        <taxon>Cylindrotheca</taxon>
    </lineage>
</organism>
<evidence type="ECO:0000313" key="2">
    <source>
        <dbReference type="Proteomes" id="UP001295423"/>
    </source>
</evidence>
<comment type="caution">
    <text evidence="1">The sequence shown here is derived from an EMBL/GenBank/DDBJ whole genome shotgun (WGS) entry which is preliminary data.</text>
</comment>
<gene>
    <name evidence="1" type="ORF">CYCCA115_LOCUS10767</name>
</gene>
<sequence>MCGPTESLSTADLKGPKEKADIYLSCDEPSIEFAETLKKEIESRCNLSVALDRDDSWEEDSNDCAFLEHMHQAKVMVPIVTEHVNITAWIMDYRPARGLTAQQALAHRLHYQRCCKPPAINFSKSYKEGLREFMDIVKRNTGSRRFRKPNKVLNRINTVVRKVRAR</sequence>